<evidence type="ECO:0000256" key="3">
    <source>
        <dbReference type="ARBA" id="ARBA00023274"/>
    </source>
</evidence>
<protein>
    <recommendedName>
        <fullName evidence="4 5">Large ribosomal subunit protein uL29</fullName>
    </recommendedName>
</protein>
<evidence type="ECO:0000313" key="7">
    <source>
        <dbReference type="Proteomes" id="UP001595904"/>
    </source>
</evidence>
<reference evidence="7" key="1">
    <citation type="journal article" date="2019" name="Int. J. Syst. Evol. Microbiol.">
        <title>The Global Catalogue of Microorganisms (GCM) 10K type strain sequencing project: providing services to taxonomists for standard genome sequencing and annotation.</title>
        <authorList>
            <consortium name="The Broad Institute Genomics Platform"/>
            <consortium name="The Broad Institute Genome Sequencing Center for Infectious Disease"/>
            <person name="Wu L."/>
            <person name="Ma J."/>
        </authorList>
    </citation>
    <scope>NUCLEOTIDE SEQUENCE [LARGE SCALE GENOMIC DNA]</scope>
    <source>
        <strain evidence="7">CGMCC 1.10759</strain>
    </source>
</reference>
<keyword evidence="2 5" id="KW-0689">Ribosomal protein</keyword>
<dbReference type="Gene3D" id="1.10.287.310">
    <property type="match status" value="1"/>
</dbReference>
<dbReference type="SUPFAM" id="SSF46561">
    <property type="entry name" value="Ribosomal protein L29 (L29p)"/>
    <property type="match status" value="1"/>
</dbReference>
<gene>
    <name evidence="5 6" type="primary">rpmC</name>
    <name evidence="6" type="ORF">ACFPN2_06170</name>
</gene>
<dbReference type="NCBIfam" id="TIGR00012">
    <property type="entry name" value="L29"/>
    <property type="match status" value="1"/>
</dbReference>
<comment type="caution">
    <text evidence="6">The sequence shown here is derived from an EMBL/GenBank/DDBJ whole genome shotgun (WGS) entry which is preliminary data.</text>
</comment>
<dbReference type="Pfam" id="PF00831">
    <property type="entry name" value="Ribosomal_L29"/>
    <property type="match status" value="1"/>
</dbReference>
<keyword evidence="7" id="KW-1185">Reference proteome</keyword>
<dbReference type="InterPro" id="IPR001854">
    <property type="entry name" value="Ribosomal_uL29"/>
</dbReference>
<organism evidence="6 7">
    <name type="scientific">Steroidobacter flavus</name>
    <dbReference type="NCBI Taxonomy" id="1842136"/>
    <lineage>
        <taxon>Bacteria</taxon>
        <taxon>Pseudomonadati</taxon>
        <taxon>Pseudomonadota</taxon>
        <taxon>Gammaproteobacteria</taxon>
        <taxon>Steroidobacterales</taxon>
        <taxon>Steroidobacteraceae</taxon>
        <taxon>Steroidobacter</taxon>
    </lineage>
</organism>
<dbReference type="PANTHER" id="PTHR10916:SF0">
    <property type="entry name" value="LARGE RIBOSOMAL SUBUNIT PROTEIN UL29C"/>
    <property type="match status" value="1"/>
</dbReference>
<name>A0ABV8SQ32_9GAMM</name>
<dbReference type="InterPro" id="IPR050063">
    <property type="entry name" value="Ribosomal_protein_uL29"/>
</dbReference>
<dbReference type="PANTHER" id="PTHR10916">
    <property type="entry name" value="60S RIBOSOMAL PROTEIN L35/50S RIBOSOMAL PROTEIN L29"/>
    <property type="match status" value="1"/>
</dbReference>
<evidence type="ECO:0000256" key="5">
    <source>
        <dbReference type="HAMAP-Rule" id="MF_00374"/>
    </source>
</evidence>
<dbReference type="HAMAP" id="MF_00374">
    <property type="entry name" value="Ribosomal_uL29"/>
    <property type="match status" value="1"/>
</dbReference>
<sequence length="71" mass="7951">MSTAKELRAKSPADLQKELLELRREQFNLRMARATGQAAKPDQFSKVRRNIARLKTVAGEQRRAAAAKGSK</sequence>
<dbReference type="GO" id="GO:0005840">
    <property type="term" value="C:ribosome"/>
    <property type="evidence" value="ECO:0007669"/>
    <property type="project" value="UniProtKB-KW"/>
</dbReference>
<dbReference type="CDD" id="cd00427">
    <property type="entry name" value="Ribosomal_L29_HIP"/>
    <property type="match status" value="1"/>
</dbReference>
<dbReference type="EMBL" id="JBHSDU010000003">
    <property type="protein sequence ID" value="MFC4308663.1"/>
    <property type="molecule type" value="Genomic_DNA"/>
</dbReference>
<evidence type="ECO:0000256" key="4">
    <source>
        <dbReference type="ARBA" id="ARBA00035204"/>
    </source>
</evidence>
<evidence type="ECO:0000256" key="1">
    <source>
        <dbReference type="ARBA" id="ARBA00009254"/>
    </source>
</evidence>
<dbReference type="RefSeq" id="WP_380595753.1">
    <property type="nucleotide sequence ID" value="NZ_JBHSDU010000003.1"/>
</dbReference>
<keyword evidence="3 5" id="KW-0687">Ribonucleoprotein</keyword>
<proteinExistence type="inferred from homology"/>
<evidence type="ECO:0000256" key="2">
    <source>
        <dbReference type="ARBA" id="ARBA00022980"/>
    </source>
</evidence>
<comment type="similarity">
    <text evidence="1 5">Belongs to the universal ribosomal protein uL29 family.</text>
</comment>
<dbReference type="Proteomes" id="UP001595904">
    <property type="component" value="Unassembled WGS sequence"/>
</dbReference>
<dbReference type="InterPro" id="IPR036049">
    <property type="entry name" value="Ribosomal_uL29_sf"/>
</dbReference>
<accession>A0ABV8SQ32</accession>
<evidence type="ECO:0000313" key="6">
    <source>
        <dbReference type="EMBL" id="MFC4308663.1"/>
    </source>
</evidence>